<comment type="caution">
    <text evidence="2">The sequence shown here is derived from an EMBL/GenBank/DDBJ whole genome shotgun (WGS) entry which is preliminary data.</text>
</comment>
<feature type="coiled-coil region" evidence="1">
    <location>
        <begin position="127"/>
        <end position="184"/>
    </location>
</feature>
<evidence type="ECO:0008006" key="4">
    <source>
        <dbReference type="Google" id="ProtNLM"/>
    </source>
</evidence>
<evidence type="ECO:0000256" key="1">
    <source>
        <dbReference type="SAM" id="Coils"/>
    </source>
</evidence>
<sequence>MSHLNFEFEAEHVNDKEDNLAATERERYVRSIRESVQRDISKLLLSSRSYVNHERGHSSSNMTVTKALSRPRGRMLHRENKLCQDQRLEDHMDYATVKTFQLREQRLKKEVVDAVEIGERQRREQSVKAFKEKRMQLKGEHEHLQRKENEAMRQYGRAISSYLYEKVERDLQGLKEKVKKQGSTALMMKHAS</sequence>
<organism evidence="2 3">
    <name type="scientific">Chlamydomonas eustigma</name>
    <dbReference type="NCBI Taxonomy" id="1157962"/>
    <lineage>
        <taxon>Eukaryota</taxon>
        <taxon>Viridiplantae</taxon>
        <taxon>Chlorophyta</taxon>
        <taxon>core chlorophytes</taxon>
        <taxon>Chlorophyceae</taxon>
        <taxon>CS clade</taxon>
        <taxon>Chlamydomonadales</taxon>
        <taxon>Chlamydomonadaceae</taxon>
        <taxon>Chlamydomonas</taxon>
    </lineage>
</organism>
<dbReference type="Proteomes" id="UP000232323">
    <property type="component" value="Unassembled WGS sequence"/>
</dbReference>
<evidence type="ECO:0000313" key="2">
    <source>
        <dbReference type="EMBL" id="GAX80210.1"/>
    </source>
</evidence>
<keyword evidence="3" id="KW-1185">Reference proteome</keyword>
<proteinExistence type="predicted"/>
<keyword evidence="1" id="KW-0175">Coiled coil</keyword>
<dbReference type="AlphaFoldDB" id="A0A250XBS1"/>
<dbReference type="EMBL" id="BEGY01000049">
    <property type="protein sequence ID" value="GAX80210.1"/>
    <property type="molecule type" value="Genomic_DNA"/>
</dbReference>
<evidence type="ECO:0000313" key="3">
    <source>
        <dbReference type="Proteomes" id="UP000232323"/>
    </source>
</evidence>
<name>A0A250XBS1_9CHLO</name>
<reference evidence="2 3" key="1">
    <citation type="submission" date="2017-08" db="EMBL/GenBank/DDBJ databases">
        <title>Acidophilic green algal genome provides insights into adaptation to an acidic environment.</title>
        <authorList>
            <person name="Hirooka S."/>
            <person name="Hirose Y."/>
            <person name="Kanesaki Y."/>
            <person name="Higuchi S."/>
            <person name="Fujiwara T."/>
            <person name="Onuma R."/>
            <person name="Era A."/>
            <person name="Ohbayashi R."/>
            <person name="Uzuka A."/>
            <person name="Nozaki H."/>
            <person name="Yoshikawa H."/>
            <person name="Miyagishima S.Y."/>
        </authorList>
    </citation>
    <scope>NUCLEOTIDE SEQUENCE [LARGE SCALE GENOMIC DNA]</scope>
    <source>
        <strain evidence="2 3">NIES-2499</strain>
    </source>
</reference>
<gene>
    <name evidence="2" type="ORF">CEUSTIGMA_g7648.t1</name>
</gene>
<accession>A0A250XBS1</accession>
<protein>
    <recommendedName>
        <fullName evidence="4">DUF4200 domain-containing protein</fullName>
    </recommendedName>
</protein>